<dbReference type="Proteomes" id="UP001296104">
    <property type="component" value="Unassembled WGS sequence"/>
</dbReference>
<protein>
    <recommendedName>
        <fullName evidence="5">U6 small nuclear RNA (adenine-(43)-N(6))-methyltransferase</fullName>
    </recommendedName>
</protein>
<dbReference type="GO" id="GO:0008168">
    <property type="term" value="F:methyltransferase activity"/>
    <property type="evidence" value="ECO:0007669"/>
    <property type="project" value="UniProtKB-KW"/>
</dbReference>
<dbReference type="GO" id="GO:0005634">
    <property type="term" value="C:nucleus"/>
    <property type="evidence" value="ECO:0007669"/>
    <property type="project" value="TreeGrafter"/>
</dbReference>
<reference evidence="3" key="1">
    <citation type="submission" date="2023-11" db="EMBL/GenBank/DDBJ databases">
        <authorList>
            <person name="Alioto T."/>
            <person name="Alioto T."/>
            <person name="Gomez Garrido J."/>
        </authorList>
    </citation>
    <scope>NUCLEOTIDE SEQUENCE</scope>
</reference>
<evidence type="ECO:0000313" key="3">
    <source>
        <dbReference type="EMBL" id="CAK4031100.1"/>
    </source>
</evidence>
<keyword evidence="4" id="KW-1185">Reference proteome</keyword>
<organism evidence="3 4">
    <name type="scientific">Lecanosticta acicola</name>
    <dbReference type="NCBI Taxonomy" id="111012"/>
    <lineage>
        <taxon>Eukaryota</taxon>
        <taxon>Fungi</taxon>
        <taxon>Dikarya</taxon>
        <taxon>Ascomycota</taxon>
        <taxon>Pezizomycotina</taxon>
        <taxon>Dothideomycetes</taxon>
        <taxon>Dothideomycetidae</taxon>
        <taxon>Mycosphaerellales</taxon>
        <taxon>Mycosphaerellaceae</taxon>
        <taxon>Lecanosticta</taxon>
    </lineage>
</organism>
<keyword evidence="2" id="KW-0808">Transferase</keyword>
<evidence type="ECO:0008006" key="5">
    <source>
        <dbReference type="Google" id="ProtNLM"/>
    </source>
</evidence>
<dbReference type="GO" id="GO:0070475">
    <property type="term" value="P:rRNA base methylation"/>
    <property type="evidence" value="ECO:0007669"/>
    <property type="project" value="TreeGrafter"/>
</dbReference>
<keyword evidence="1" id="KW-0489">Methyltransferase</keyword>
<dbReference type="PANTHER" id="PTHR13393">
    <property type="entry name" value="SAM-DEPENDENT METHYLTRANSFERASE"/>
    <property type="match status" value="1"/>
</dbReference>
<dbReference type="Pfam" id="PF05971">
    <property type="entry name" value="Methyltransf_10"/>
    <property type="match status" value="1"/>
</dbReference>
<evidence type="ECO:0000313" key="4">
    <source>
        <dbReference type="Proteomes" id="UP001296104"/>
    </source>
</evidence>
<evidence type="ECO:0000256" key="2">
    <source>
        <dbReference type="ARBA" id="ARBA00022679"/>
    </source>
</evidence>
<accession>A0AAI8Z273</accession>
<dbReference type="CDD" id="cd02440">
    <property type="entry name" value="AdoMet_MTases"/>
    <property type="match status" value="1"/>
</dbReference>
<gene>
    <name evidence="3" type="ORF">LECACI_7A006258</name>
</gene>
<dbReference type="InterPro" id="IPR029063">
    <property type="entry name" value="SAM-dependent_MTases_sf"/>
</dbReference>
<dbReference type="EMBL" id="CAVMBE010000044">
    <property type="protein sequence ID" value="CAK4031100.1"/>
    <property type="molecule type" value="Genomic_DNA"/>
</dbReference>
<comment type="caution">
    <text evidence="3">The sequence shown here is derived from an EMBL/GenBank/DDBJ whole genome shotgun (WGS) entry which is preliminary data.</text>
</comment>
<dbReference type="AlphaFoldDB" id="A0AAI8Z273"/>
<sequence length="431" mass="49254">MKQMPYYERDVDFDDLAKRDPNFAAISKQGKQKAFIDFQNPKIVQQLTKSLLKCDFNLQVELPDDRLCPPVPVRWNYVRWIQDLLATTSDDYTENSDPAREVLGLDIGVGASCIYGLLACSTRENWRMAGTDIDGTSVEWARKNVKANDLEERIRVKQVANDDPIIPIDNLGVEEMDFVMTNPPFYADREDFERAAHFDFTESSEKQPSAVLTGSQNEMIASGGDVGFVMRIFRESLRLRQRVGWYTAMLSKLSSLQQILAKIKEHGISNFAVTSLHPGHRTKRWAIGWSFRDLRPRNDVGRHGDLVLSILPPVTAQTVKVTGKDVRWCTKKVDEVMKGLNVLRWEWSGLREEGVMECKGNVWSRAARRKKKPIAGETEIDADGEEAEVALAVKIMCRKDEEVEVRWLRGQEYVLFQSFCGMLKRTINEKT</sequence>
<dbReference type="PANTHER" id="PTHR13393:SF0">
    <property type="entry name" value="RNA N6-ADENOSINE-METHYLTRANSFERASE METTL16"/>
    <property type="match status" value="1"/>
</dbReference>
<dbReference type="InterPro" id="IPR010286">
    <property type="entry name" value="METTL16/RlmF"/>
</dbReference>
<dbReference type="Gene3D" id="3.40.50.150">
    <property type="entry name" value="Vaccinia Virus protein VP39"/>
    <property type="match status" value="1"/>
</dbReference>
<proteinExistence type="predicted"/>
<name>A0AAI8Z273_9PEZI</name>
<dbReference type="SUPFAM" id="SSF53335">
    <property type="entry name" value="S-adenosyl-L-methionine-dependent methyltransferases"/>
    <property type="match status" value="1"/>
</dbReference>
<evidence type="ECO:0000256" key="1">
    <source>
        <dbReference type="ARBA" id="ARBA00022603"/>
    </source>
</evidence>